<dbReference type="InterPro" id="IPR024997">
    <property type="entry name" value="DUF3892"/>
</dbReference>
<dbReference type="AlphaFoldDB" id="A0A1N6SXQ5"/>
<evidence type="ECO:0008006" key="3">
    <source>
        <dbReference type="Google" id="ProtNLM"/>
    </source>
</evidence>
<gene>
    <name evidence="1" type="ORF">SAMN05518682_2574</name>
</gene>
<dbReference type="Pfam" id="PF13031">
    <property type="entry name" value="DUF3892"/>
    <property type="match status" value="1"/>
</dbReference>
<keyword evidence="2" id="KW-1185">Reference proteome</keyword>
<accession>A0A1N6SXQ5</accession>
<reference evidence="2" key="1">
    <citation type="submission" date="2017-01" db="EMBL/GenBank/DDBJ databases">
        <authorList>
            <person name="Varghese N."/>
            <person name="Submissions S."/>
        </authorList>
    </citation>
    <scope>NUCLEOTIDE SEQUENCE [LARGE SCALE GENOMIC DNA]</scope>
    <source>
        <strain evidence="2">3bp</strain>
    </source>
</reference>
<sequence>MPFIRSVRVAHPGTTNEHVVEVRYSTTTTGPLRAGTREAVHAAIRRGERFRTFDERTHNQADVVARVSPRGTRYITSVANGRETDNLLHLPRH</sequence>
<name>A0A1N6SXQ5_9MICO</name>
<protein>
    <recommendedName>
        <fullName evidence="3">DUF3892 domain-containing protein</fullName>
    </recommendedName>
</protein>
<proteinExistence type="predicted"/>
<organism evidence="1 2">
    <name type="scientific">Cellulosimicrobium aquatile</name>
    <dbReference type="NCBI Taxonomy" id="1612203"/>
    <lineage>
        <taxon>Bacteria</taxon>
        <taxon>Bacillati</taxon>
        <taxon>Actinomycetota</taxon>
        <taxon>Actinomycetes</taxon>
        <taxon>Micrococcales</taxon>
        <taxon>Promicromonosporaceae</taxon>
        <taxon>Cellulosimicrobium</taxon>
    </lineage>
</organism>
<evidence type="ECO:0000313" key="2">
    <source>
        <dbReference type="Proteomes" id="UP000186235"/>
    </source>
</evidence>
<dbReference type="Proteomes" id="UP000186235">
    <property type="component" value="Unassembled WGS sequence"/>
</dbReference>
<dbReference type="RefSeq" id="WP_076405185.1">
    <property type="nucleotide sequence ID" value="NZ_FTMI01000004.1"/>
</dbReference>
<dbReference type="EMBL" id="FTMI01000004">
    <property type="protein sequence ID" value="SIQ45861.1"/>
    <property type="molecule type" value="Genomic_DNA"/>
</dbReference>
<evidence type="ECO:0000313" key="1">
    <source>
        <dbReference type="EMBL" id="SIQ45861.1"/>
    </source>
</evidence>